<name>I3YGT3_THIV6</name>
<proteinExistence type="predicted"/>
<keyword evidence="3" id="KW-1185">Reference proteome</keyword>
<gene>
    <name evidence="2" type="ordered locus">Thivi_4398</name>
</gene>
<reference evidence="2 3" key="1">
    <citation type="submission" date="2012-06" db="EMBL/GenBank/DDBJ databases">
        <title>Complete sequence of Thiocystis violascens DSM 198.</title>
        <authorList>
            <consortium name="US DOE Joint Genome Institute"/>
            <person name="Lucas S."/>
            <person name="Han J."/>
            <person name="Lapidus A."/>
            <person name="Cheng J.-F."/>
            <person name="Goodwin L."/>
            <person name="Pitluck S."/>
            <person name="Peters L."/>
            <person name="Ovchinnikova G."/>
            <person name="Teshima H."/>
            <person name="Detter J.C."/>
            <person name="Han C."/>
            <person name="Tapia R."/>
            <person name="Land M."/>
            <person name="Hauser L."/>
            <person name="Kyrpides N."/>
            <person name="Ivanova N."/>
            <person name="Pagani I."/>
            <person name="Vogl K."/>
            <person name="Liu Z."/>
            <person name="Frigaard N.-U."/>
            <person name="Bryant D."/>
            <person name="Woyke T."/>
        </authorList>
    </citation>
    <scope>NUCLEOTIDE SEQUENCE [LARGE SCALE GENOMIC DNA]</scope>
    <source>
        <strain evidence="3">ATCC 17096 / DSM 198 / 6111</strain>
    </source>
</reference>
<sequence>MTDILLALLIGAQLGAIAAVSALALCRVASAGDGRRHDDPRPTIQETRPHD</sequence>
<organism evidence="2 3">
    <name type="scientific">Thiocystis violascens (strain ATCC 17096 / DSM 198 / 6111)</name>
    <name type="common">Chromatium violascens</name>
    <dbReference type="NCBI Taxonomy" id="765911"/>
    <lineage>
        <taxon>Bacteria</taxon>
        <taxon>Pseudomonadati</taxon>
        <taxon>Pseudomonadota</taxon>
        <taxon>Gammaproteobacteria</taxon>
        <taxon>Chromatiales</taxon>
        <taxon>Chromatiaceae</taxon>
        <taxon>Thiocystis</taxon>
    </lineage>
</organism>
<evidence type="ECO:0000313" key="2">
    <source>
        <dbReference type="EMBL" id="AFL76201.1"/>
    </source>
</evidence>
<accession>I3YGT3</accession>
<dbReference type="HOGENOM" id="CLU_3104953_0_0_6"/>
<dbReference type="RefSeq" id="WP_014780577.1">
    <property type="nucleotide sequence ID" value="NC_018012.1"/>
</dbReference>
<evidence type="ECO:0000256" key="1">
    <source>
        <dbReference type="SAM" id="MobiDB-lite"/>
    </source>
</evidence>
<dbReference type="EMBL" id="CP003154">
    <property type="protein sequence ID" value="AFL76201.1"/>
    <property type="molecule type" value="Genomic_DNA"/>
</dbReference>
<dbReference type="Proteomes" id="UP000006062">
    <property type="component" value="Chromosome"/>
</dbReference>
<dbReference type="AlphaFoldDB" id="I3YGT3"/>
<dbReference type="KEGG" id="tvi:Thivi_4398"/>
<protein>
    <submittedName>
        <fullName evidence="2">Uncharacterized protein</fullName>
    </submittedName>
</protein>
<evidence type="ECO:0000313" key="3">
    <source>
        <dbReference type="Proteomes" id="UP000006062"/>
    </source>
</evidence>
<feature type="compositionally biased region" description="Basic and acidic residues" evidence="1">
    <location>
        <begin position="33"/>
        <end position="51"/>
    </location>
</feature>
<feature type="region of interest" description="Disordered" evidence="1">
    <location>
        <begin position="31"/>
        <end position="51"/>
    </location>
</feature>